<proteinExistence type="predicted"/>
<name>D5UMJ0_TSUPD</name>
<protein>
    <submittedName>
        <fullName evidence="1">Uncharacterized protein</fullName>
    </submittedName>
</protein>
<dbReference type="AlphaFoldDB" id="D5UMJ0"/>
<organism evidence="1 2">
    <name type="scientific">Tsukamurella paurometabola (strain ATCC 8368 / DSM 20162 / CCUG 35730 / CIP 100753 / JCM 10117 / KCTC 9821 / NBRC 16120 / NCIMB 702349 / NCTC 13040)</name>
    <name type="common">Corynebacterium paurometabolum</name>
    <dbReference type="NCBI Taxonomy" id="521096"/>
    <lineage>
        <taxon>Bacteria</taxon>
        <taxon>Bacillati</taxon>
        <taxon>Actinomycetota</taxon>
        <taxon>Actinomycetes</taxon>
        <taxon>Mycobacteriales</taxon>
        <taxon>Tsukamurellaceae</taxon>
        <taxon>Tsukamurella</taxon>
    </lineage>
</organism>
<dbReference type="KEGG" id="tpr:Tpau_3891"/>
<dbReference type="Proteomes" id="UP000001213">
    <property type="component" value="Chromosome"/>
</dbReference>
<evidence type="ECO:0000313" key="2">
    <source>
        <dbReference type="Proteomes" id="UP000001213"/>
    </source>
</evidence>
<accession>D5UMJ0</accession>
<reference evidence="1 2" key="2">
    <citation type="journal article" date="2011" name="Stand. Genomic Sci.">
        <title>Complete genome sequence of Tsukamurella paurometabola type strain (no. 33).</title>
        <authorList>
            <person name="Munk A.C."/>
            <person name="Lapidus A."/>
            <person name="Lucas S."/>
            <person name="Nolan M."/>
            <person name="Tice H."/>
            <person name="Cheng J.F."/>
            <person name="Del Rio T.G."/>
            <person name="Goodwin L."/>
            <person name="Pitluck S."/>
            <person name="Liolios K."/>
            <person name="Huntemann M."/>
            <person name="Ivanova N."/>
            <person name="Mavromatis K."/>
            <person name="Mikhailova N."/>
            <person name="Pati A."/>
            <person name="Chen A."/>
            <person name="Palaniappan K."/>
            <person name="Tapia R."/>
            <person name="Han C."/>
            <person name="Land M."/>
            <person name="Hauser L."/>
            <person name="Chang Y.J."/>
            <person name="Jeffries C.D."/>
            <person name="Brettin T."/>
            <person name="Yasawong M."/>
            <person name="Brambilla E.M."/>
            <person name="Rohde M."/>
            <person name="Sikorski J."/>
            <person name="Goker M."/>
            <person name="Detter J.C."/>
            <person name="Woyke T."/>
            <person name="Bristow J."/>
            <person name="Eisen J.A."/>
            <person name="Markowitz V."/>
            <person name="Hugenholtz P."/>
            <person name="Kyrpides N.C."/>
            <person name="Klenk H.P."/>
        </authorList>
    </citation>
    <scope>NUCLEOTIDE SEQUENCE [LARGE SCALE GENOMIC DNA]</scope>
    <source>
        <strain evidence="2">ATCC 8368 / DSM 20162 / CCUG 35730 / CIP 100753 / JCM 10117 / KCTC 9821 / NBRC 16120 / NCIMB 702349 / NCTC 13040</strain>
    </source>
</reference>
<evidence type="ECO:0000313" key="1">
    <source>
        <dbReference type="EMBL" id="ADG80464.1"/>
    </source>
</evidence>
<keyword evidence="2" id="KW-1185">Reference proteome</keyword>
<dbReference type="HOGENOM" id="CLU_2439931_0_0_11"/>
<gene>
    <name evidence="1" type="ordered locus">Tpau_3891</name>
</gene>
<sequence length="90" mass="10220">MTNITEALTDAGITPNSMPNTVDETDLFDADATLKLARINLRSRLTRFSQRALELSGEDVLFVDRMIEQCHIELARRRRARKNARKDTSG</sequence>
<dbReference type="RefSeq" id="WP_013128460.1">
    <property type="nucleotide sequence ID" value="NC_014158.1"/>
</dbReference>
<dbReference type="EMBL" id="CP001966">
    <property type="protein sequence ID" value="ADG80464.1"/>
    <property type="molecule type" value="Genomic_DNA"/>
</dbReference>
<dbReference type="STRING" id="521096.Tpau_3891"/>
<reference evidence="2" key="1">
    <citation type="submission" date="2010-03" db="EMBL/GenBank/DDBJ databases">
        <title>The complete chromosome of Tsukamurella paurometabola DSM 20162.</title>
        <authorList>
            <consortium name="US DOE Joint Genome Institute (JGI-PGF)"/>
            <person name="Lucas S."/>
            <person name="Copeland A."/>
            <person name="Lapidus A."/>
            <person name="Glavina del Rio T."/>
            <person name="Dalin E."/>
            <person name="Tice H."/>
            <person name="Bruce D."/>
            <person name="Goodwin L."/>
            <person name="Pitluck S."/>
            <person name="Kyrpides N."/>
            <person name="Mavromatis K."/>
            <person name="Ivanova N."/>
            <person name="Mikhailova N."/>
            <person name="Munk A.C."/>
            <person name="Brettin T."/>
            <person name="Detter J.C."/>
            <person name="Tapia R."/>
            <person name="Han C."/>
            <person name="Larimer F."/>
            <person name="Land M."/>
            <person name="Hauser L."/>
            <person name="Markowitz V."/>
            <person name="Cheng J.-F."/>
            <person name="Hugenholtz P."/>
            <person name="Woyke T."/>
            <person name="Wu D."/>
            <person name="Jando M."/>
            <person name="Brambilla E."/>
            <person name="Klenk H.-P."/>
            <person name="Eisen J.A."/>
        </authorList>
    </citation>
    <scope>NUCLEOTIDE SEQUENCE [LARGE SCALE GENOMIC DNA]</scope>
    <source>
        <strain evidence="2">ATCC 8368 / DSM 20162 / CCUG 35730 / CIP 100753 / JCM 10117 / KCTC 9821 / NBRC 16120 / NCIMB 702349 / NCTC 13040</strain>
    </source>
</reference>